<evidence type="ECO:0000256" key="7">
    <source>
        <dbReference type="PIRSR" id="PIRSR001217-1"/>
    </source>
</evidence>
<dbReference type="CDD" id="cd07023">
    <property type="entry name" value="S49_Sppa_N_C"/>
    <property type="match status" value="1"/>
</dbReference>
<protein>
    <submittedName>
        <fullName evidence="9">Signal peptide peptidase SppA</fullName>
    </submittedName>
</protein>
<dbReference type="Gene3D" id="6.20.330.10">
    <property type="match status" value="1"/>
</dbReference>
<evidence type="ECO:0000313" key="9">
    <source>
        <dbReference type="EMBL" id="NED96937.1"/>
    </source>
</evidence>
<organism evidence="9 10">
    <name type="scientific">Phytoactinopolyspora alkaliphila</name>
    <dbReference type="NCBI Taxonomy" id="1783498"/>
    <lineage>
        <taxon>Bacteria</taxon>
        <taxon>Bacillati</taxon>
        <taxon>Actinomycetota</taxon>
        <taxon>Actinomycetes</taxon>
        <taxon>Jiangellales</taxon>
        <taxon>Jiangellaceae</taxon>
        <taxon>Phytoactinopolyspora</taxon>
    </lineage>
</organism>
<dbReference type="InterPro" id="IPR004635">
    <property type="entry name" value="Pept_S49_SppA"/>
</dbReference>
<reference evidence="9 10" key="1">
    <citation type="submission" date="2020-02" db="EMBL/GenBank/DDBJ databases">
        <authorList>
            <person name="Li X.-J."/>
            <person name="Feng X.-M."/>
        </authorList>
    </citation>
    <scope>NUCLEOTIDE SEQUENCE [LARGE SCALE GENOMIC DNA]</scope>
    <source>
        <strain evidence="9 10">CGMCC 4.7225</strain>
    </source>
</reference>
<dbReference type="InterPro" id="IPR029045">
    <property type="entry name" value="ClpP/crotonase-like_dom_sf"/>
</dbReference>
<keyword evidence="4" id="KW-0378">Hydrolase</keyword>
<dbReference type="Gene3D" id="3.90.226.10">
    <property type="entry name" value="2-enoyl-CoA Hydratase, Chain A, domain 1"/>
    <property type="match status" value="2"/>
</dbReference>
<sequence length="552" mass="58801">MPAVPLVLELELNTPLITSPPQDPLSAVRARNRTHLSDLIEGLRRAAKDPKVAGLIAQCDGGTQPPAVVQEIRDAVAGFRRSGKPAVAWARSFGELGPGTTGYYLATAFDEIWLQPSGDVGLTGYSARAVFLREALDRAGLQPDLSQRHEYKNAADMFVRSQFSDAHREALTRIVESTGEQVFDAVAAARGLSTDRLRNIVDGGPLSATDARDAGLVDHVGYRDEVYTAMARRLGGRMRLRYVGRYNHAAGKAQILRLPVHRSRGNVAVIYGKGPIAVGRSSASPFSEGSIGADTLSANLRAAAADKNVKAIVFRVDSPGGSYVASDTIRREILLARRTKPVIASMGSVAGSGGYFVTMCADVVVASPATITGSIGVVGGKVVPKRLLERLGIRVGSVSTGAQAGMFAADEPFTQEQWEILNGWMDRVYDDFTAKVAEDRGLSREAVDDVARGRIWTGADARDRGLVDELGGLSTAIRIARDRGRLPDRDDLSDVQGYPKVPFLERLRPAESSQSPAAASSSLNPWGTLAHLATALGLPAAGPLSMPFVPSV</sequence>
<evidence type="ECO:0000259" key="8">
    <source>
        <dbReference type="Pfam" id="PF01343"/>
    </source>
</evidence>
<evidence type="ECO:0000256" key="1">
    <source>
        <dbReference type="ARBA" id="ARBA00004370"/>
    </source>
</evidence>
<dbReference type="NCBIfam" id="TIGR00706">
    <property type="entry name" value="SppA_dom"/>
    <property type="match status" value="1"/>
</dbReference>
<evidence type="ECO:0000256" key="4">
    <source>
        <dbReference type="ARBA" id="ARBA00022801"/>
    </source>
</evidence>
<dbReference type="InterPro" id="IPR002142">
    <property type="entry name" value="Peptidase_S49"/>
</dbReference>
<dbReference type="SUPFAM" id="SSF52096">
    <property type="entry name" value="ClpP/crotonase"/>
    <property type="match status" value="2"/>
</dbReference>
<feature type="domain" description="Peptidase S49" evidence="8">
    <location>
        <begin position="79"/>
        <end position="232"/>
    </location>
</feature>
<dbReference type="EMBL" id="JAAGOB010000009">
    <property type="protein sequence ID" value="NED96937.1"/>
    <property type="molecule type" value="Genomic_DNA"/>
</dbReference>
<dbReference type="Proteomes" id="UP000469185">
    <property type="component" value="Unassembled WGS sequence"/>
</dbReference>
<dbReference type="GO" id="GO:0008236">
    <property type="term" value="F:serine-type peptidase activity"/>
    <property type="evidence" value="ECO:0007669"/>
    <property type="project" value="UniProtKB-KW"/>
</dbReference>
<dbReference type="AlphaFoldDB" id="A0A6N9YPQ7"/>
<feature type="domain" description="Peptidase S49" evidence="8">
    <location>
        <begin position="337"/>
        <end position="481"/>
    </location>
</feature>
<comment type="caution">
    <text evidence="9">The sequence shown here is derived from an EMBL/GenBank/DDBJ whole genome shotgun (WGS) entry which is preliminary data.</text>
</comment>
<dbReference type="InterPro" id="IPR004634">
    <property type="entry name" value="Pept_S49_pIV"/>
</dbReference>
<dbReference type="PANTHER" id="PTHR33209:SF1">
    <property type="entry name" value="PEPTIDASE S49 DOMAIN-CONTAINING PROTEIN"/>
    <property type="match status" value="1"/>
</dbReference>
<dbReference type="CDD" id="cd07018">
    <property type="entry name" value="S49_SppA_67K_type"/>
    <property type="match status" value="1"/>
</dbReference>
<dbReference type="GO" id="GO:0016020">
    <property type="term" value="C:membrane"/>
    <property type="evidence" value="ECO:0007669"/>
    <property type="project" value="UniProtKB-SubCell"/>
</dbReference>
<dbReference type="InterPro" id="IPR047272">
    <property type="entry name" value="S49_SppA_C"/>
</dbReference>
<accession>A0A6N9YPQ7</accession>
<dbReference type="GO" id="GO:0006465">
    <property type="term" value="P:signal peptide processing"/>
    <property type="evidence" value="ECO:0007669"/>
    <property type="project" value="InterPro"/>
</dbReference>
<name>A0A6N9YPQ7_9ACTN</name>
<dbReference type="RefSeq" id="WP_163819732.1">
    <property type="nucleotide sequence ID" value="NZ_JAAGOB010000009.1"/>
</dbReference>
<evidence type="ECO:0000256" key="3">
    <source>
        <dbReference type="ARBA" id="ARBA00022670"/>
    </source>
</evidence>
<proteinExistence type="inferred from homology"/>
<dbReference type="PANTHER" id="PTHR33209">
    <property type="entry name" value="PROTEASE 4"/>
    <property type="match status" value="1"/>
</dbReference>
<evidence type="ECO:0000256" key="2">
    <source>
        <dbReference type="ARBA" id="ARBA00008683"/>
    </source>
</evidence>
<evidence type="ECO:0000256" key="5">
    <source>
        <dbReference type="ARBA" id="ARBA00022825"/>
    </source>
</evidence>
<evidence type="ECO:0000256" key="6">
    <source>
        <dbReference type="ARBA" id="ARBA00023136"/>
    </source>
</evidence>
<keyword evidence="5" id="KW-0720">Serine protease</keyword>
<feature type="active site" description="Nucleophile" evidence="7">
    <location>
        <position position="352"/>
    </location>
</feature>
<keyword evidence="3" id="KW-0645">Protease</keyword>
<dbReference type="Pfam" id="PF01343">
    <property type="entry name" value="Peptidase_S49"/>
    <property type="match status" value="2"/>
</dbReference>
<comment type="similarity">
    <text evidence="2">Belongs to the peptidase S49 family.</text>
</comment>
<gene>
    <name evidence="9" type="primary">sppA</name>
    <name evidence="9" type="ORF">G1H11_16650</name>
</gene>
<dbReference type="PIRSF" id="PIRSF001217">
    <property type="entry name" value="Protease_4_SppA"/>
    <property type="match status" value="1"/>
</dbReference>
<feature type="active site" description="Proton donor/acceptor" evidence="7">
    <location>
        <position position="152"/>
    </location>
</feature>
<comment type="subcellular location">
    <subcellularLocation>
        <location evidence="1">Membrane</location>
    </subcellularLocation>
</comment>
<dbReference type="InterPro" id="IPR047217">
    <property type="entry name" value="S49_SppA_67K_type_N"/>
</dbReference>
<evidence type="ECO:0000313" key="10">
    <source>
        <dbReference type="Proteomes" id="UP000469185"/>
    </source>
</evidence>
<keyword evidence="10" id="KW-1185">Reference proteome</keyword>
<keyword evidence="6" id="KW-0472">Membrane</keyword>